<dbReference type="EMBL" id="LFYR01001841">
    <property type="protein sequence ID" value="KMZ58945.1"/>
    <property type="molecule type" value="Genomic_DNA"/>
</dbReference>
<reference evidence="2" key="1">
    <citation type="journal article" date="2016" name="Nature">
        <title>The genome of the seagrass Zostera marina reveals angiosperm adaptation to the sea.</title>
        <authorList>
            <person name="Olsen J.L."/>
            <person name="Rouze P."/>
            <person name="Verhelst B."/>
            <person name="Lin Y.-C."/>
            <person name="Bayer T."/>
            <person name="Collen J."/>
            <person name="Dattolo E."/>
            <person name="De Paoli E."/>
            <person name="Dittami S."/>
            <person name="Maumus F."/>
            <person name="Michel G."/>
            <person name="Kersting A."/>
            <person name="Lauritano C."/>
            <person name="Lohaus R."/>
            <person name="Toepel M."/>
            <person name="Tonon T."/>
            <person name="Vanneste K."/>
            <person name="Amirebrahimi M."/>
            <person name="Brakel J."/>
            <person name="Bostroem C."/>
            <person name="Chovatia M."/>
            <person name="Grimwood J."/>
            <person name="Jenkins J.W."/>
            <person name="Jueterbock A."/>
            <person name="Mraz A."/>
            <person name="Stam W.T."/>
            <person name="Tice H."/>
            <person name="Bornberg-Bauer E."/>
            <person name="Green P.J."/>
            <person name="Pearson G.A."/>
            <person name="Procaccini G."/>
            <person name="Duarte C.M."/>
            <person name="Schmutz J."/>
            <person name="Reusch T.B.H."/>
            <person name="Van de Peer Y."/>
        </authorList>
    </citation>
    <scope>NUCLEOTIDE SEQUENCE [LARGE SCALE GENOMIC DNA]</scope>
    <source>
        <strain evidence="2">cv. Finnish</strain>
    </source>
</reference>
<evidence type="ECO:0000313" key="2">
    <source>
        <dbReference type="Proteomes" id="UP000036987"/>
    </source>
</evidence>
<evidence type="ECO:0000313" key="1">
    <source>
        <dbReference type="EMBL" id="KMZ58945.1"/>
    </source>
</evidence>
<proteinExistence type="predicted"/>
<dbReference type="AlphaFoldDB" id="A0A0K9NSH3"/>
<dbReference type="Proteomes" id="UP000036987">
    <property type="component" value="Unassembled WGS sequence"/>
</dbReference>
<name>A0A0K9NSH3_ZOSMR</name>
<keyword evidence="2" id="KW-1185">Reference proteome</keyword>
<comment type="caution">
    <text evidence="1">The sequence shown here is derived from an EMBL/GenBank/DDBJ whole genome shotgun (WGS) entry which is preliminary data.</text>
</comment>
<protein>
    <submittedName>
        <fullName evidence="1">Uncharacterized protein</fullName>
    </submittedName>
</protein>
<sequence>MREIEHCFPSNHFLSFTNRINRPLRPLFQFLPSVQFNLLICNTNQSSAARLL</sequence>
<accession>A0A0K9NSH3</accession>
<gene>
    <name evidence="1" type="ORF">ZOSMA_71G00130</name>
</gene>
<organism evidence="1 2">
    <name type="scientific">Zostera marina</name>
    <name type="common">Eelgrass</name>
    <dbReference type="NCBI Taxonomy" id="29655"/>
    <lineage>
        <taxon>Eukaryota</taxon>
        <taxon>Viridiplantae</taxon>
        <taxon>Streptophyta</taxon>
        <taxon>Embryophyta</taxon>
        <taxon>Tracheophyta</taxon>
        <taxon>Spermatophyta</taxon>
        <taxon>Magnoliopsida</taxon>
        <taxon>Liliopsida</taxon>
        <taxon>Zosteraceae</taxon>
        <taxon>Zostera</taxon>
    </lineage>
</organism>